<protein>
    <submittedName>
        <fullName evidence="2">RES domain-containing protein</fullName>
    </submittedName>
</protein>
<reference evidence="2 3" key="1">
    <citation type="submission" date="2017-04" db="EMBL/GenBank/DDBJ databases">
        <authorList>
            <person name="Afonso C.L."/>
            <person name="Miller P.J."/>
            <person name="Scott M.A."/>
            <person name="Spackman E."/>
            <person name="Goraichik I."/>
            <person name="Dimitrov K.M."/>
            <person name="Suarez D.L."/>
            <person name="Swayne D.E."/>
        </authorList>
    </citation>
    <scope>NUCLEOTIDE SEQUENCE [LARGE SCALE GENOMIC DNA]</scope>
    <source>
        <strain evidence="2 3">DSM 26133</strain>
    </source>
</reference>
<evidence type="ECO:0000259" key="1">
    <source>
        <dbReference type="SMART" id="SM00953"/>
    </source>
</evidence>
<dbReference type="OrthoDB" id="9789501at2"/>
<dbReference type="SMART" id="SM00953">
    <property type="entry name" value="RES"/>
    <property type="match status" value="1"/>
</dbReference>
<accession>A0A1W2GQG5</accession>
<feature type="domain" description="RES" evidence="1">
    <location>
        <begin position="14"/>
        <end position="137"/>
    </location>
</feature>
<dbReference type="InterPro" id="IPR014914">
    <property type="entry name" value="RES_dom"/>
</dbReference>
<proteinExistence type="predicted"/>
<sequence>MIFFRITTKPYIHDLSGTGAMRYGGRWNPKGRRMLYTSESLSLAMLEVMANSSSNQIGKGFYCTELELPDQYNVGELTVLPKGWNSYPFSNLTIDAGRQFLDGGGLCLKVPSSIVSSESNFLLNPLHDHFHHLKINEVKPLLFDQRLWN</sequence>
<dbReference type="Pfam" id="PF08808">
    <property type="entry name" value="RES"/>
    <property type="match status" value="1"/>
</dbReference>
<evidence type="ECO:0000313" key="2">
    <source>
        <dbReference type="EMBL" id="SMD38851.1"/>
    </source>
</evidence>
<gene>
    <name evidence="2" type="ORF">SAMN04488029_3908</name>
</gene>
<dbReference type="AlphaFoldDB" id="A0A1W2GQG5"/>
<dbReference type="RefSeq" id="WP_084374531.1">
    <property type="nucleotide sequence ID" value="NZ_FWYF01000005.1"/>
</dbReference>
<keyword evidence="3" id="KW-1185">Reference proteome</keyword>
<dbReference type="EMBL" id="FWYF01000005">
    <property type="protein sequence ID" value="SMD38851.1"/>
    <property type="molecule type" value="Genomic_DNA"/>
</dbReference>
<organism evidence="2 3">
    <name type="scientific">Reichenbachiella faecimaris</name>
    <dbReference type="NCBI Taxonomy" id="692418"/>
    <lineage>
        <taxon>Bacteria</taxon>
        <taxon>Pseudomonadati</taxon>
        <taxon>Bacteroidota</taxon>
        <taxon>Cytophagia</taxon>
        <taxon>Cytophagales</taxon>
        <taxon>Reichenbachiellaceae</taxon>
        <taxon>Reichenbachiella</taxon>
    </lineage>
</organism>
<evidence type="ECO:0000313" key="3">
    <source>
        <dbReference type="Proteomes" id="UP000192472"/>
    </source>
</evidence>
<dbReference type="Proteomes" id="UP000192472">
    <property type="component" value="Unassembled WGS sequence"/>
</dbReference>
<dbReference type="STRING" id="692418.SAMN04488029_3908"/>
<name>A0A1W2GQG5_REIFA</name>